<dbReference type="Proteomes" id="UP000492821">
    <property type="component" value="Unassembled WGS sequence"/>
</dbReference>
<dbReference type="AlphaFoldDB" id="A0A7E4W3N8"/>
<evidence type="ECO:0000256" key="1">
    <source>
        <dbReference type="ARBA" id="ARBA00022690"/>
    </source>
</evidence>
<evidence type="ECO:0000259" key="4">
    <source>
        <dbReference type="Pfam" id="PF01826"/>
    </source>
</evidence>
<protein>
    <submittedName>
        <fullName evidence="6">TIL domain-containing protein</fullName>
    </submittedName>
</protein>
<dbReference type="PANTHER" id="PTHR23259:SF70">
    <property type="entry name" value="ACCESSORY GLAND PROTEIN ACP62F-RELATED"/>
    <property type="match status" value="1"/>
</dbReference>
<organism evidence="5 6">
    <name type="scientific">Panagrellus redivivus</name>
    <name type="common">Microworm</name>
    <dbReference type="NCBI Taxonomy" id="6233"/>
    <lineage>
        <taxon>Eukaryota</taxon>
        <taxon>Metazoa</taxon>
        <taxon>Ecdysozoa</taxon>
        <taxon>Nematoda</taxon>
        <taxon>Chromadorea</taxon>
        <taxon>Rhabditida</taxon>
        <taxon>Tylenchina</taxon>
        <taxon>Panagrolaimomorpha</taxon>
        <taxon>Panagrolaimoidea</taxon>
        <taxon>Panagrolaimidae</taxon>
        <taxon>Panagrellus</taxon>
    </lineage>
</organism>
<evidence type="ECO:0000313" key="5">
    <source>
        <dbReference type="Proteomes" id="UP000492821"/>
    </source>
</evidence>
<accession>A0A7E4W3N8</accession>
<keyword evidence="5" id="KW-1185">Reference proteome</keyword>
<evidence type="ECO:0000256" key="2">
    <source>
        <dbReference type="ARBA" id="ARBA00022900"/>
    </source>
</evidence>
<dbReference type="CDD" id="cd19941">
    <property type="entry name" value="TIL"/>
    <property type="match status" value="2"/>
</dbReference>
<dbReference type="Gene3D" id="2.10.25.10">
    <property type="entry name" value="Laminin"/>
    <property type="match status" value="3"/>
</dbReference>
<feature type="domain" description="TIL" evidence="4">
    <location>
        <begin position="45"/>
        <end position="97"/>
    </location>
</feature>
<dbReference type="SUPFAM" id="SSF57567">
    <property type="entry name" value="Serine protease inhibitors"/>
    <property type="match status" value="2"/>
</dbReference>
<proteinExistence type="predicted"/>
<feature type="domain" description="TIL" evidence="4">
    <location>
        <begin position="116"/>
        <end position="160"/>
    </location>
</feature>
<evidence type="ECO:0000313" key="6">
    <source>
        <dbReference type="WBParaSite" id="Pan_g6782.t1"/>
    </source>
</evidence>
<dbReference type="WBParaSite" id="Pan_g6782.t1">
    <property type="protein sequence ID" value="Pan_g6782.t1"/>
    <property type="gene ID" value="Pan_g6782"/>
</dbReference>
<keyword evidence="1" id="KW-0646">Protease inhibitor</keyword>
<dbReference type="GO" id="GO:0004867">
    <property type="term" value="F:serine-type endopeptidase inhibitor activity"/>
    <property type="evidence" value="ECO:0007669"/>
    <property type="project" value="UniProtKB-KW"/>
</dbReference>
<keyword evidence="2" id="KW-0722">Serine protease inhibitor</keyword>
<dbReference type="InterPro" id="IPR002919">
    <property type="entry name" value="TIL_dom"/>
</dbReference>
<dbReference type="InterPro" id="IPR036084">
    <property type="entry name" value="Ser_inhib-like_sf"/>
</dbReference>
<reference evidence="6" key="2">
    <citation type="submission" date="2020-10" db="UniProtKB">
        <authorList>
            <consortium name="WormBaseParasite"/>
        </authorList>
    </citation>
    <scope>IDENTIFICATION</scope>
</reference>
<dbReference type="Pfam" id="PF01826">
    <property type="entry name" value="TIL"/>
    <property type="match status" value="2"/>
</dbReference>
<keyword evidence="3" id="KW-1015">Disulfide bond</keyword>
<evidence type="ECO:0000256" key="3">
    <source>
        <dbReference type="ARBA" id="ARBA00023157"/>
    </source>
</evidence>
<sequence>MCRPPGCYCQAGYVRDANGECVSNSTCSPTIHTPVDISNDTAVSCKPNEHYTTCGSCEATCDTLNAPCIAMCQPAGCYCGAGFVRDANGDCVSVSTCSATANPPFDLSNDTAPAICRPNEHYTECGGCEATCDNQNPICTMMCRPAGCYCGTGFVRNANGDSSTRVCHQHVGPMNSTPNAAAVNPNAANLP</sequence>
<reference evidence="5" key="1">
    <citation type="journal article" date="2013" name="Genetics">
        <title>The draft genome and transcriptome of Panagrellus redivivus are shaped by the harsh demands of a free-living lifestyle.</title>
        <authorList>
            <person name="Srinivasan J."/>
            <person name="Dillman A.R."/>
            <person name="Macchietto M.G."/>
            <person name="Heikkinen L."/>
            <person name="Lakso M."/>
            <person name="Fracchia K.M."/>
            <person name="Antoshechkin I."/>
            <person name="Mortazavi A."/>
            <person name="Wong G."/>
            <person name="Sternberg P.W."/>
        </authorList>
    </citation>
    <scope>NUCLEOTIDE SEQUENCE [LARGE SCALE GENOMIC DNA]</scope>
    <source>
        <strain evidence="5">MT8872</strain>
    </source>
</reference>
<name>A0A7E4W3N8_PANRE</name>
<dbReference type="InterPro" id="IPR051368">
    <property type="entry name" value="SerProtInhib-TIL_Domain"/>
</dbReference>
<dbReference type="PANTHER" id="PTHR23259">
    <property type="entry name" value="RIDDLE"/>
    <property type="match status" value="1"/>
</dbReference>